<dbReference type="AlphaFoldDB" id="A0A059NWI7"/>
<accession>A0A059NWI7</accession>
<dbReference type="Gene3D" id="1.20.58.300">
    <property type="entry name" value="FlgN-like"/>
    <property type="match status" value="1"/>
</dbReference>
<dbReference type="SUPFAM" id="SSF140566">
    <property type="entry name" value="FlgN-like"/>
    <property type="match status" value="1"/>
</dbReference>
<evidence type="ECO:0000313" key="2">
    <source>
        <dbReference type="EMBL" id="CDQ22719.1"/>
    </source>
</evidence>
<dbReference type="OrthoDB" id="2381500at2"/>
<dbReference type="InterPro" id="IPR036679">
    <property type="entry name" value="FlgN-like_sf"/>
</dbReference>
<proteinExistence type="predicted"/>
<evidence type="ECO:0000313" key="3">
    <source>
        <dbReference type="Proteomes" id="UP000028868"/>
    </source>
</evidence>
<keyword evidence="1" id="KW-1005">Bacterial flagellum biogenesis</keyword>
<gene>
    <name evidence="2" type="ORF">BN983_00934</name>
</gene>
<dbReference type="InterPro" id="IPR007809">
    <property type="entry name" value="FlgN-like"/>
</dbReference>
<reference evidence="2 3" key="2">
    <citation type="submission" date="2014-05" db="EMBL/GenBank/DDBJ databases">
        <title>Draft genome sequence of Halobacillus karajensis HK-03.</title>
        <authorList>
            <person name="Khelaifia S."/>
            <person name="Croce O."/>
            <person name="Lagier J.C."/>
            <person name="Raoult D."/>
        </authorList>
    </citation>
    <scope>NUCLEOTIDE SEQUENCE [LARGE SCALE GENOMIC DNA]</scope>
    <source>
        <strain evidence="2 3">HD-03</strain>
    </source>
</reference>
<dbReference type="GO" id="GO:0044780">
    <property type="term" value="P:bacterial-type flagellum assembly"/>
    <property type="evidence" value="ECO:0007669"/>
    <property type="project" value="InterPro"/>
</dbReference>
<organism evidence="2 3">
    <name type="scientific">Halobacillus karajensis</name>
    <dbReference type="NCBI Taxonomy" id="195088"/>
    <lineage>
        <taxon>Bacteria</taxon>
        <taxon>Bacillati</taxon>
        <taxon>Bacillota</taxon>
        <taxon>Bacilli</taxon>
        <taxon>Bacillales</taxon>
        <taxon>Bacillaceae</taxon>
        <taxon>Halobacillus</taxon>
    </lineage>
</organism>
<keyword evidence="3" id="KW-1185">Reference proteome</keyword>
<sequence length="160" mass="18956">MTIEPVIQRMKQLQHLHESLLFLSKKKTETLKTNDLSEIQQLLTQERKHVQAIEKIEKQRVQSVTQWAQERDLKAREWTVSEMIDRLEGKEKENLMNIYEKLILVLSDLKQQEKLNTELTQHSLKFINMSLDLFQPSIQSVNYGRKQGYSNKRSVFDSKA</sequence>
<dbReference type="Pfam" id="PF05130">
    <property type="entry name" value="FlgN"/>
    <property type="match status" value="1"/>
</dbReference>
<name>A0A059NWI7_9BACI</name>
<dbReference type="RefSeq" id="WP_035506135.1">
    <property type="nucleotide sequence ID" value="NZ_CCDH010000001.1"/>
</dbReference>
<evidence type="ECO:0000256" key="1">
    <source>
        <dbReference type="ARBA" id="ARBA00022795"/>
    </source>
</evidence>
<dbReference type="Proteomes" id="UP000028868">
    <property type="component" value="Unassembled WGS sequence"/>
</dbReference>
<dbReference type="EMBL" id="CCDI010000001">
    <property type="protein sequence ID" value="CDQ22719.1"/>
    <property type="molecule type" value="Genomic_DNA"/>
</dbReference>
<comment type="caution">
    <text evidence="2">The sequence shown here is derived from an EMBL/GenBank/DDBJ whole genome shotgun (WGS) entry which is preliminary data.</text>
</comment>
<protein>
    <submittedName>
        <fullName evidence="2">FlgN protein</fullName>
    </submittedName>
</protein>
<reference evidence="3" key="1">
    <citation type="submission" date="2014-03" db="EMBL/GenBank/DDBJ databases">
        <authorList>
            <person name="Urmite Genomes U."/>
        </authorList>
    </citation>
    <scope>NUCLEOTIDE SEQUENCE [LARGE SCALE GENOMIC DNA]</scope>
    <source>
        <strain evidence="3">HD-03</strain>
    </source>
</reference>